<dbReference type="EMBL" id="JAAIKB010000010">
    <property type="protein sequence ID" value="NGM22581.1"/>
    <property type="molecule type" value="Genomic_DNA"/>
</dbReference>
<reference evidence="3 4" key="1">
    <citation type="submission" date="2020-02" db="EMBL/GenBank/DDBJ databases">
        <authorList>
            <person name="Kim H.M."/>
            <person name="Jeon C.O."/>
        </authorList>
    </citation>
    <scope>NUCLEOTIDE SEQUENCE [LARGE SCALE GENOMIC DNA]</scope>
    <source>
        <strain evidence="3 4">PeD5</strain>
    </source>
</reference>
<keyword evidence="2" id="KW-0472">Membrane</keyword>
<dbReference type="AlphaFoldDB" id="A0A6M1LQA2"/>
<evidence type="ECO:0000256" key="1">
    <source>
        <dbReference type="SAM" id="MobiDB-lite"/>
    </source>
</evidence>
<gene>
    <name evidence="3" type="ORF">G3576_21375</name>
</gene>
<evidence type="ECO:0000256" key="2">
    <source>
        <dbReference type="SAM" id="Phobius"/>
    </source>
</evidence>
<protein>
    <submittedName>
        <fullName evidence="3">Uncharacterized protein</fullName>
    </submittedName>
</protein>
<name>A0A6M1LQA2_9PROT</name>
<evidence type="ECO:0000313" key="4">
    <source>
        <dbReference type="Proteomes" id="UP000475385"/>
    </source>
</evidence>
<evidence type="ECO:0000313" key="3">
    <source>
        <dbReference type="EMBL" id="NGM22581.1"/>
    </source>
</evidence>
<accession>A0A6M1LQA2</accession>
<feature type="region of interest" description="Disordered" evidence="1">
    <location>
        <begin position="1"/>
        <end position="21"/>
    </location>
</feature>
<dbReference type="Proteomes" id="UP000475385">
    <property type="component" value="Unassembled WGS sequence"/>
</dbReference>
<keyword evidence="4" id="KW-1185">Reference proteome</keyword>
<keyword evidence="2" id="KW-0812">Transmembrane</keyword>
<organism evidence="3 4">
    <name type="scientific">Falsiroseomonas algicola</name>
    <dbReference type="NCBI Taxonomy" id="2716930"/>
    <lineage>
        <taxon>Bacteria</taxon>
        <taxon>Pseudomonadati</taxon>
        <taxon>Pseudomonadota</taxon>
        <taxon>Alphaproteobacteria</taxon>
        <taxon>Acetobacterales</taxon>
        <taxon>Roseomonadaceae</taxon>
        <taxon>Falsiroseomonas</taxon>
    </lineage>
</organism>
<keyword evidence="2" id="KW-1133">Transmembrane helix</keyword>
<feature type="transmembrane region" description="Helical" evidence="2">
    <location>
        <begin position="86"/>
        <end position="106"/>
    </location>
</feature>
<dbReference type="RefSeq" id="WP_164696488.1">
    <property type="nucleotide sequence ID" value="NZ_JAAIKB010000010.1"/>
</dbReference>
<reference evidence="3 4" key="2">
    <citation type="submission" date="2020-03" db="EMBL/GenBank/DDBJ databases">
        <title>Roseomonas stagni sp. nov., isolated from pond water in Japan.</title>
        <authorList>
            <person name="Furuhata K."/>
            <person name="Miyamoto H."/>
            <person name="Goto K."/>
        </authorList>
    </citation>
    <scope>NUCLEOTIDE SEQUENCE [LARGE SCALE GENOMIC DNA]</scope>
    <source>
        <strain evidence="3 4">PeD5</strain>
    </source>
</reference>
<comment type="caution">
    <text evidence="3">The sequence shown here is derived from an EMBL/GenBank/DDBJ whole genome shotgun (WGS) entry which is preliminary data.</text>
</comment>
<sequence length="109" mass="11949">MMQRRTPVGAGKVHTRDESDRREVRAVVRAEIHVLEAPGFLTSARAERDTAAIEADRNASAALLLFARSMGRSAARKRFGIGRGMSRPATIVWLGVLALMASFVILSTW</sequence>
<proteinExistence type="predicted"/>